<dbReference type="PANTHER" id="PTHR31637:SF0">
    <property type="entry name" value="2,3-BISPHOSPHOGLYCERATE-INDEPENDENT PHOSPHOGLYCERATE MUTASE"/>
    <property type="match status" value="1"/>
</dbReference>
<dbReference type="InterPro" id="IPR005995">
    <property type="entry name" value="Pgm_bpd_ind"/>
</dbReference>
<dbReference type="GO" id="GO:0004619">
    <property type="term" value="F:phosphoglycerate mutase activity"/>
    <property type="evidence" value="ECO:0007669"/>
    <property type="project" value="UniProtKB-UniRule"/>
</dbReference>
<sequence length="415" mass="44802">AMDHARRNGTALHILGLVSDGGVHSHQEHLYALLRMAARRQVRQVWIHAFTDGRDTPPTAGAGFIRQLETQAREIGVGRVATVSGRYFAMDRDRRWERTQRAWAAMVTGQSEHAAPSGEAAVAGAYARGETDEFIVPTVVATDGRIADGDSLIFANFRPDRARQITRALAHAKFDGFERPRFPQVQFASMTEYDATFGLPTAFPKQSLANILSPIVAGAGLKQLRCAETEKYAHVTFFFNGGVEKPWPGEERILIPSPKVATYDLKPEMSAFEVADAAAAWIRRREADLVVMNFANADMVGHTGIMEAAVKAVEAVDAAVGTVVAAVEEVGGIALLTADHGNAEMMIDPETGDPHTAHTLFPVPSILIGADGRYKLREGLLSDVAPTMLELLGLTKPPEMSSSSLLVPVEAVAGK</sequence>
<evidence type="ECO:0000256" key="4">
    <source>
        <dbReference type="ARBA" id="ARBA00004798"/>
    </source>
</evidence>
<comment type="cofactor">
    <cofactor evidence="2">
        <name>Mn(2+)</name>
        <dbReference type="ChEBI" id="CHEBI:29035"/>
    </cofactor>
</comment>
<dbReference type="Proteomes" id="UP000703893">
    <property type="component" value="Unassembled WGS sequence"/>
</dbReference>
<keyword evidence="9 12" id="KW-0413">Isomerase</keyword>
<feature type="domain" description="BPG-independent PGAM N-terminal" evidence="11">
    <location>
        <begin position="1"/>
        <end position="194"/>
    </location>
</feature>
<proteinExistence type="inferred from homology"/>
<dbReference type="GO" id="GO:0005829">
    <property type="term" value="C:cytosol"/>
    <property type="evidence" value="ECO:0007669"/>
    <property type="project" value="TreeGrafter"/>
</dbReference>
<reference evidence="12 13" key="1">
    <citation type="submission" date="2019-03" db="EMBL/GenBank/DDBJ databases">
        <title>Lake Tanganyika Metagenome-Assembled Genomes (MAGs).</title>
        <authorList>
            <person name="Tran P."/>
        </authorList>
    </citation>
    <scope>NUCLEOTIDE SEQUENCE [LARGE SCALE GENOMIC DNA]</scope>
    <source>
        <strain evidence="12">K_DeepCast_65m_m2_236</strain>
    </source>
</reference>
<evidence type="ECO:0000256" key="3">
    <source>
        <dbReference type="ARBA" id="ARBA00002315"/>
    </source>
</evidence>
<dbReference type="GO" id="GO:0030145">
    <property type="term" value="F:manganese ion binding"/>
    <property type="evidence" value="ECO:0007669"/>
    <property type="project" value="InterPro"/>
</dbReference>
<dbReference type="InterPro" id="IPR036646">
    <property type="entry name" value="PGAM_B_sf"/>
</dbReference>
<dbReference type="SUPFAM" id="SSF64158">
    <property type="entry name" value="2,3-Bisphosphoglycerate-independent phosphoglycerate mutase, substrate-binding domain"/>
    <property type="match status" value="1"/>
</dbReference>
<feature type="non-terminal residue" evidence="12">
    <location>
        <position position="1"/>
    </location>
</feature>
<name>A0A937X8J0_9BACT</name>
<keyword evidence="6" id="KW-0479">Metal-binding</keyword>
<evidence type="ECO:0000256" key="2">
    <source>
        <dbReference type="ARBA" id="ARBA00001936"/>
    </source>
</evidence>
<keyword evidence="7" id="KW-0324">Glycolysis</keyword>
<organism evidence="12 13">
    <name type="scientific">Candidatus Tanganyikabacteria bacterium</name>
    <dbReference type="NCBI Taxonomy" id="2961651"/>
    <lineage>
        <taxon>Bacteria</taxon>
        <taxon>Bacillati</taxon>
        <taxon>Candidatus Sericytochromatia</taxon>
        <taxon>Candidatus Tanganyikabacteria</taxon>
    </lineage>
</organism>
<evidence type="ECO:0000256" key="6">
    <source>
        <dbReference type="ARBA" id="ARBA00022723"/>
    </source>
</evidence>
<evidence type="ECO:0000256" key="8">
    <source>
        <dbReference type="ARBA" id="ARBA00023211"/>
    </source>
</evidence>
<dbReference type="Gene3D" id="3.40.720.10">
    <property type="entry name" value="Alkaline Phosphatase, subunit A"/>
    <property type="match status" value="1"/>
</dbReference>
<protein>
    <recommendedName>
        <fullName evidence="10">2,3-bisphosphoglycerate-independent phosphoglycerate mutase</fullName>
        <ecNumber evidence="10">5.4.2.12</ecNumber>
    </recommendedName>
</protein>
<dbReference type="EC" id="5.4.2.12" evidence="10"/>
<comment type="catalytic activity">
    <reaction evidence="1">
        <text>(2R)-2-phosphoglycerate = (2R)-3-phosphoglycerate</text>
        <dbReference type="Rhea" id="RHEA:15901"/>
        <dbReference type="ChEBI" id="CHEBI:58272"/>
        <dbReference type="ChEBI" id="CHEBI:58289"/>
        <dbReference type="EC" id="5.4.2.12"/>
    </reaction>
</comment>
<dbReference type="PANTHER" id="PTHR31637">
    <property type="entry name" value="2,3-BISPHOSPHOGLYCERATE-INDEPENDENT PHOSPHOGLYCERATE MUTASE"/>
    <property type="match status" value="1"/>
</dbReference>
<dbReference type="Gene3D" id="3.40.1450.10">
    <property type="entry name" value="BPG-independent phosphoglycerate mutase, domain B"/>
    <property type="match status" value="1"/>
</dbReference>
<dbReference type="EMBL" id="VGJX01000868">
    <property type="protein sequence ID" value="MBM3276119.1"/>
    <property type="molecule type" value="Genomic_DNA"/>
</dbReference>
<evidence type="ECO:0000313" key="12">
    <source>
        <dbReference type="EMBL" id="MBM3276119.1"/>
    </source>
</evidence>
<evidence type="ECO:0000256" key="1">
    <source>
        <dbReference type="ARBA" id="ARBA00000370"/>
    </source>
</evidence>
<keyword evidence="8" id="KW-0464">Manganese</keyword>
<dbReference type="GO" id="GO:0006096">
    <property type="term" value="P:glycolytic process"/>
    <property type="evidence" value="ECO:0007669"/>
    <property type="project" value="UniProtKB-UniRule"/>
</dbReference>
<evidence type="ECO:0000256" key="5">
    <source>
        <dbReference type="ARBA" id="ARBA00008819"/>
    </source>
</evidence>
<dbReference type="AlphaFoldDB" id="A0A937X8J0"/>
<dbReference type="CDD" id="cd16010">
    <property type="entry name" value="iPGM"/>
    <property type="match status" value="1"/>
</dbReference>
<dbReference type="InterPro" id="IPR017850">
    <property type="entry name" value="Alkaline_phosphatase_core_sf"/>
</dbReference>
<evidence type="ECO:0000259" key="11">
    <source>
        <dbReference type="Pfam" id="PF06415"/>
    </source>
</evidence>
<dbReference type="Pfam" id="PF06415">
    <property type="entry name" value="iPGM_N"/>
    <property type="match status" value="1"/>
</dbReference>
<evidence type="ECO:0000256" key="10">
    <source>
        <dbReference type="NCBIfam" id="TIGR01307"/>
    </source>
</evidence>
<dbReference type="SUPFAM" id="SSF53649">
    <property type="entry name" value="Alkaline phosphatase-like"/>
    <property type="match status" value="1"/>
</dbReference>
<accession>A0A937X8J0</accession>
<evidence type="ECO:0000256" key="7">
    <source>
        <dbReference type="ARBA" id="ARBA00023152"/>
    </source>
</evidence>
<comment type="similarity">
    <text evidence="5">Belongs to the BPG-independent phosphoglycerate mutase family.</text>
</comment>
<dbReference type="InterPro" id="IPR011258">
    <property type="entry name" value="BPG-indep_PGM_N"/>
</dbReference>
<dbReference type="NCBIfam" id="TIGR01307">
    <property type="entry name" value="pgm_bpd_ind"/>
    <property type="match status" value="1"/>
</dbReference>
<comment type="pathway">
    <text evidence="4">Carbohydrate degradation; glycolysis; pyruvate from D-glyceraldehyde 3-phosphate: step 3/5.</text>
</comment>
<evidence type="ECO:0000256" key="9">
    <source>
        <dbReference type="ARBA" id="ARBA00023235"/>
    </source>
</evidence>
<comment type="function">
    <text evidence="3">Catalyzes the interconversion of 2-phosphoglycerate and 3-phosphoglycerate.</text>
</comment>
<dbReference type="GO" id="GO:0006007">
    <property type="term" value="P:glucose catabolic process"/>
    <property type="evidence" value="ECO:0007669"/>
    <property type="project" value="InterPro"/>
</dbReference>
<comment type="caution">
    <text evidence="12">The sequence shown here is derived from an EMBL/GenBank/DDBJ whole genome shotgun (WGS) entry which is preliminary data.</text>
</comment>
<dbReference type="FunFam" id="3.40.1450.10:FF:000002">
    <property type="entry name" value="2,3-bisphosphoglycerate-independent phosphoglycerate mutase"/>
    <property type="match status" value="1"/>
</dbReference>
<gene>
    <name evidence="12" type="ORF">FJZ00_13280</name>
</gene>
<evidence type="ECO:0000313" key="13">
    <source>
        <dbReference type="Proteomes" id="UP000703893"/>
    </source>
</evidence>